<dbReference type="InterPro" id="IPR026444">
    <property type="entry name" value="Secre_tail"/>
</dbReference>
<dbReference type="Pfam" id="PF18962">
    <property type="entry name" value="Por_Secre_tail"/>
    <property type="match status" value="1"/>
</dbReference>
<name>A0A0E9MZN0_9BACT</name>
<protein>
    <recommendedName>
        <fullName evidence="1">Secretion system C-terminal sorting domain-containing protein</fullName>
    </recommendedName>
</protein>
<evidence type="ECO:0000313" key="2">
    <source>
        <dbReference type="EMBL" id="GAO43212.1"/>
    </source>
</evidence>
<dbReference type="InterPro" id="IPR013431">
    <property type="entry name" value="Delta_60_rpt"/>
</dbReference>
<sequence>MQAQPGSLNTAFGNNGFRLDYVPGSTSDPVTVEDIMMNDNADTYTTIRMAGGIGIYKRSGDGFALPQYGNKGFSDCFNFGGRAHFLQPDGSVLFAGFNQIEPGFGVDYYTSDFVLGKLNPQGKWDNNFGDKGIKKIFPIRNSIQPQYITKLPNGKLMVIFHQQEYLQSRLFVLTLSASGDYDPALPNYGMFELPVGQESVQLFLVAISRQPDGKFLIALNDNPSDGGPYKKLLIRLNADGTQDNSFGNAGVQNLNGFLSGDKISAAGFRKYGGYCVITSTHNDDAPLRFSLLKQNGTPDFAVSNWTKLVSLPFTGAVSKGVTDEDGRFSLLMSYPVQGRIVRLTPSGNPDPQFNLTGWLQLDQYPDNYYYDIALTPRKNLMITGSGTTGINFVLGKINPSGVPDRYYDQDGFVTVNLPFQPSRWTSCIKLGETGVLVGQIIFNGGQPKYLIKAINTAGGDIKTFANNGTLTIPMDQYNAGIDPAGTSHFLFWRLQGSSTAADPSILHIRKYTNAGQLQNTWGTNGDVQVQLPPLSRDVQLRVLRDNRILIGFAYEKEYNTGLNGRDVQAWCLRADGSRDWNFGTGGFTNIDLETFYDDMHLLRQQRDGKIIVVTLSITESSRRLGITRLLENGKPDPAYQQGIKPIATGTVEFNPLGALVQSDNSLFIAGVNGYDAGYHTSAALLKFNSNGTRATGFANQGLFQATLTNEQASGIDINEDHGKLLFTCLDRALYENEMVNLRLLPNGTIDNSFGTNGKSAVSFASGRESITDTKLFSNQLIMIGHAALQTYTAMLASITLEGYSALREATPGTPPVHTFRIYPNPATSWIQIQSSAQHNEQPSSAELFDTEGRLVQSWRDGWDGTPRRSLWIGNLPSGNYLIRVNLRNGESHQEKMVIMH</sequence>
<dbReference type="STRING" id="1220578.FPE01S_02_03160"/>
<accession>A0A0E9MZN0</accession>
<comment type="caution">
    <text evidence="2">The sequence shown here is derived from an EMBL/GenBank/DDBJ whole genome shotgun (WGS) entry which is preliminary data.</text>
</comment>
<gene>
    <name evidence="2" type="ORF">FPE01S_02_03160</name>
</gene>
<reference evidence="2 3" key="1">
    <citation type="submission" date="2015-04" db="EMBL/GenBank/DDBJ databases">
        <title>Whole genome shotgun sequence of Flavihumibacter petaseus NBRC 106054.</title>
        <authorList>
            <person name="Miyazawa S."/>
            <person name="Hosoyama A."/>
            <person name="Hashimoto M."/>
            <person name="Noguchi M."/>
            <person name="Tsuchikane K."/>
            <person name="Ohji S."/>
            <person name="Yamazoe A."/>
            <person name="Ichikawa N."/>
            <person name="Kimura A."/>
            <person name="Fujita N."/>
        </authorList>
    </citation>
    <scope>NUCLEOTIDE SEQUENCE [LARGE SCALE GENOMIC DNA]</scope>
    <source>
        <strain evidence="2 3">NBRC 106054</strain>
    </source>
</reference>
<evidence type="ECO:0000259" key="1">
    <source>
        <dbReference type="Pfam" id="PF18962"/>
    </source>
</evidence>
<dbReference type="Gene3D" id="2.80.10.50">
    <property type="match status" value="2"/>
</dbReference>
<dbReference type="Proteomes" id="UP000033121">
    <property type="component" value="Unassembled WGS sequence"/>
</dbReference>
<dbReference type="NCBIfam" id="TIGR04183">
    <property type="entry name" value="Por_Secre_tail"/>
    <property type="match status" value="1"/>
</dbReference>
<dbReference type="AlphaFoldDB" id="A0A0E9MZN0"/>
<proteinExistence type="predicted"/>
<dbReference type="Pfam" id="PF17164">
    <property type="entry name" value="DUF5122"/>
    <property type="match status" value="2"/>
</dbReference>
<evidence type="ECO:0000313" key="3">
    <source>
        <dbReference type="Proteomes" id="UP000033121"/>
    </source>
</evidence>
<keyword evidence="3" id="KW-1185">Reference proteome</keyword>
<organism evidence="2 3">
    <name type="scientific">Flavihumibacter petaseus NBRC 106054</name>
    <dbReference type="NCBI Taxonomy" id="1220578"/>
    <lineage>
        <taxon>Bacteria</taxon>
        <taxon>Pseudomonadati</taxon>
        <taxon>Bacteroidota</taxon>
        <taxon>Chitinophagia</taxon>
        <taxon>Chitinophagales</taxon>
        <taxon>Chitinophagaceae</taxon>
        <taxon>Flavihumibacter</taxon>
    </lineage>
</organism>
<dbReference type="NCBIfam" id="TIGR02608">
    <property type="entry name" value="delta_60_rpt"/>
    <property type="match status" value="5"/>
</dbReference>
<dbReference type="EMBL" id="BBWV01000002">
    <property type="protein sequence ID" value="GAO43212.1"/>
    <property type="molecule type" value="Genomic_DNA"/>
</dbReference>
<feature type="domain" description="Secretion system C-terminal sorting" evidence="1">
    <location>
        <begin position="821"/>
        <end position="898"/>
    </location>
</feature>